<dbReference type="Proteomes" id="UP000199371">
    <property type="component" value="Unassembled WGS sequence"/>
</dbReference>
<dbReference type="Gene3D" id="1.25.40.10">
    <property type="entry name" value="Tetratricopeptide repeat domain"/>
    <property type="match status" value="2"/>
</dbReference>
<sequence length="473" mass="53236">MNLLKALTLEAKKAQLAGNYSLALDLYQQAYYRFPNSISAEHNLAAILGDLHRFSESYHHSLNALRKGEGASATWLVYARALMGLQLYDEAAQAYQKAIHRDPVSYDAHREYAQLLWMKTNDLEKSLEFVNAVLRQGEVAALILLKAQIFEYAGDLHRSQQLLQDAAEKWPVLPILQALSYVSMRIGNTDVALKSINQALETAPATFSVRVTASYVYASAGNGETALEHACEAERIQPRNQEALACKATSLRLLYKTTDDNTYLERYQELCDYDRFVAKVPVDIPVGWDTREAFFADLAEELKSLHPFRTHPFGQSVRAGSQLPNLLSLNNPLVRTFKDAIEEPINRYLQALGNDEHSLAKYNNGGWECSGIWSVWLPPGGYHENHIHPQGWLSSACYLELPDVIADEKEKAGWLKLGQPMFPTQPELGIEHWVKPEVGHLVLFPSYMWHGTSVFKGDKPRLSIALDIVPKSK</sequence>
<gene>
    <name evidence="4" type="ORF">SAMN05660691_03632</name>
</gene>
<dbReference type="PROSITE" id="PS50005">
    <property type="entry name" value="TPR"/>
    <property type="match status" value="1"/>
</dbReference>
<protein>
    <submittedName>
        <fullName evidence="4">Uncharacterized protein</fullName>
    </submittedName>
</protein>
<keyword evidence="1" id="KW-0677">Repeat</keyword>
<feature type="repeat" description="TPR" evidence="3">
    <location>
        <begin position="72"/>
        <end position="105"/>
    </location>
</feature>
<dbReference type="RefSeq" id="WP_092796315.1">
    <property type="nucleotide sequence ID" value="NZ_FNXF01000018.1"/>
</dbReference>
<evidence type="ECO:0000313" key="4">
    <source>
        <dbReference type="EMBL" id="SEI09859.1"/>
    </source>
</evidence>
<dbReference type="PANTHER" id="PTHR44943:SF8">
    <property type="entry name" value="TPR REPEAT-CONTAINING PROTEIN MJ0263"/>
    <property type="match status" value="1"/>
</dbReference>
<dbReference type="Pfam" id="PF13432">
    <property type="entry name" value="TPR_16"/>
    <property type="match status" value="1"/>
</dbReference>
<dbReference type="Gene3D" id="2.60.120.620">
    <property type="entry name" value="q2cbj1_9rhob like domain"/>
    <property type="match status" value="1"/>
</dbReference>
<dbReference type="InterPro" id="IPR019734">
    <property type="entry name" value="TPR_rpt"/>
</dbReference>
<evidence type="ECO:0000256" key="1">
    <source>
        <dbReference type="ARBA" id="ARBA00022737"/>
    </source>
</evidence>
<keyword evidence="5" id="KW-1185">Reference proteome</keyword>
<evidence type="ECO:0000256" key="3">
    <source>
        <dbReference type="PROSITE-ProRule" id="PRU00339"/>
    </source>
</evidence>
<dbReference type="SUPFAM" id="SSF48452">
    <property type="entry name" value="TPR-like"/>
    <property type="match status" value="2"/>
</dbReference>
<dbReference type="InterPro" id="IPR011990">
    <property type="entry name" value="TPR-like_helical_dom_sf"/>
</dbReference>
<dbReference type="PANTHER" id="PTHR44943">
    <property type="entry name" value="CELLULOSE SYNTHASE OPERON PROTEIN C"/>
    <property type="match status" value="1"/>
</dbReference>
<name>A0A1H6NB43_9GAMM</name>
<dbReference type="SMART" id="SM00028">
    <property type="entry name" value="TPR"/>
    <property type="match status" value="2"/>
</dbReference>
<dbReference type="InterPro" id="IPR051685">
    <property type="entry name" value="Ycf3/AcsC/BcsC/TPR_MFPF"/>
</dbReference>
<reference evidence="5" key="1">
    <citation type="submission" date="2016-10" db="EMBL/GenBank/DDBJ databases">
        <authorList>
            <person name="Varghese N."/>
            <person name="Submissions S."/>
        </authorList>
    </citation>
    <scope>NUCLEOTIDE SEQUENCE [LARGE SCALE GENOMIC DNA]</scope>
    <source>
        <strain evidence="5">DSM 17616</strain>
    </source>
</reference>
<dbReference type="AlphaFoldDB" id="A0A1H6NB43"/>
<accession>A0A1H6NB43</accession>
<dbReference type="EMBL" id="FNXF01000018">
    <property type="protein sequence ID" value="SEI09859.1"/>
    <property type="molecule type" value="Genomic_DNA"/>
</dbReference>
<evidence type="ECO:0000313" key="5">
    <source>
        <dbReference type="Proteomes" id="UP000199371"/>
    </source>
</evidence>
<dbReference type="STRING" id="173990.SAMN05660691_03632"/>
<dbReference type="Pfam" id="PF13759">
    <property type="entry name" value="2OG-FeII_Oxy_5"/>
    <property type="match status" value="1"/>
</dbReference>
<proteinExistence type="predicted"/>
<dbReference type="InterPro" id="IPR012668">
    <property type="entry name" value="CHP02466"/>
</dbReference>
<dbReference type="OrthoDB" id="549777at2"/>
<evidence type="ECO:0000256" key="2">
    <source>
        <dbReference type="ARBA" id="ARBA00022803"/>
    </source>
</evidence>
<keyword evidence="2 3" id="KW-0802">TPR repeat</keyword>
<organism evidence="4 5">
    <name type="scientific">Rheinheimera pacifica</name>
    <dbReference type="NCBI Taxonomy" id="173990"/>
    <lineage>
        <taxon>Bacteria</taxon>
        <taxon>Pseudomonadati</taxon>
        <taxon>Pseudomonadota</taxon>
        <taxon>Gammaproteobacteria</taxon>
        <taxon>Chromatiales</taxon>
        <taxon>Chromatiaceae</taxon>
        <taxon>Rheinheimera</taxon>
    </lineage>
</organism>